<sequence>MKTNNDDISDVAFVQLLKKHKHILNKSQVPAAKQKKESSLSQLKNELQQNYGVAMTEGQIMKKVNNMKTRLKKNIDLKQTGNVPIILNEWQKLLNEILEGDSNPSIKRLDGAVSLGVASSI</sequence>
<accession>A0A9P0CP10</accession>
<evidence type="ECO:0000313" key="1">
    <source>
        <dbReference type="EMBL" id="CAH1102107.1"/>
    </source>
</evidence>
<organism evidence="1 2">
    <name type="scientific">Psylliodes chrysocephalus</name>
    <dbReference type="NCBI Taxonomy" id="3402493"/>
    <lineage>
        <taxon>Eukaryota</taxon>
        <taxon>Metazoa</taxon>
        <taxon>Ecdysozoa</taxon>
        <taxon>Arthropoda</taxon>
        <taxon>Hexapoda</taxon>
        <taxon>Insecta</taxon>
        <taxon>Pterygota</taxon>
        <taxon>Neoptera</taxon>
        <taxon>Endopterygota</taxon>
        <taxon>Coleoptera</taxon>
        <taxon>Polyphaga</taxon>
        <taxon>Cucujiformia</taxon>
        <taxon>Chrysomeloidea</taxon>
        <taxon>Chrysomelidae</taxon>
        <taxon>Galerucinae</taxon>
        <taxon>Alticini</taxon>
        <taxon>Psylliodes</taxon>
    </lineage>
</organism>
<reference evidence="1" key="1">
    <citation type="submission" date="2022-01" db="EMBL/GenBank/DDBJ databases">
        <authorList>
            <person name="King R."/>
        </authorList>
    </citation>
    <scope>NUCLEOTIDE SEQUENCE</scope>
</reference>
<protein>
    <submittedName>
        <fullName evidence="1">Uncharacterized protein</fullName>
    </submittedName>
</protein>
<dbReference type="AlphaFoldDB" id="A0A9P0CP10"/>
<dbReference type="Proteomes" id="UP001153636">
    <property type="component" value="Chromosome 12"/>
</dbReference>
<evidence type="ECO:0000313" key="2">
    <source>
        <dbReference type="Proteomes" id="UP001153636"/>
    </source>
</evidence>
<keyword evidence="2" id="KW-1185">Reference proteome</keyword>
<dbReference type="EMBL" id="OV651824">
    <property type="protein sequence ID" value="CAH1102107.1"/>
    <property type="molecule type" value="Genomic_DNA"/>
</dbReference>
<dbReference type="OrthoDB" id="6773400at2759"/>
<name>A0A9P0CP10_9CUCU</name>
<proteinExistence type="predicted"/>
<gene>
    <name evidence="1" type="ORF">PSYICH_LOCUS3053</name>
</gene>